<evidence type="ECO:0000256" key="3">
    <source>
        <dbReference type="ARBA" id="ARBA00022692"/>
    </source>
</evidence>
<keyword evidence="2" id="KW-1003">Cell membrane</keyword>
<reference evidence="9 10" key="1">
    <citation type="submission" date="2022-11" db="EMBL/GenBank/DDBJ databases">
        <title>Draft genome sequence of Saccharopolyspora sp. WRP15-2 isolated from rhizosphere soils of wild rice in Thailand.</title>
        <authorList>
            <person name="Duangmal K."/>
            <person name="Kammanee S."/>
            <person name="Muangham S."/>
        </authorList>
    </citation>
    <scope>NUCLEOTIDE SEQUENCE [LARGE SCALE GENOMIC DNA]</scope>
    <source>
        <strain evidence="9 10">WRP15-2</strain>
    </source>
</reference>
<dbReference type="EMBL" id="JAQGLA010000001">
    <property type="protein sequence ID" value="MDA3624042.1"/>
    <property type="molecule type" value="Genomic_DNA"/>
</dbReference>
<evidence type="ECO:0000256" key="4">
    <source>
        <dbReference type="ARBA" id="ARBA00022801"/>
    </source>
</evidence>
<keyword evidence="10" id="KW-1185">Reference proteome</keyword>
<dbReference type="InterPro" id="IPR036938">
    <property type="entry name" value="PAP2/HPO_sf"/>
</dbReference>
<keyword evidence="5 7" id="KW-1133">Transmembrane helix</keyword>
<gene>
    <name evidence="9" type="ORF">OU415_01260</name>
</gene>
<dbReference type="SMART" id="SM00014">
    <property type="entry name" value="acidPPc"/>
    <property type="match status" value="1"/>
</dbReference>
<evidence type="ECO:0000256" key="5">
    <source>
        <dbReference type="ARBA" id="ARBA00022989"/>
    </source>
</evidence>
<dbReference type="PANTHER" id="PTHR14969">
    <property type="entry name" value="SPHINGOSINE-1-PHOSPHATE PHOSPHOHYDROLASE"/>
    <property type="match status" value="1"/>
</dbReference>
<dbReference type="PANTHER" id="PTHR14969:SF62">
    <property type="entry name" value="DECAPRENYLPHOSPHORYL-5-PHOSPHORIBOSE PHOSPHATASE RV3807C-RELATED"/>
    <property type="match status" value="1"/>
</dbReference>
<dbReference type="Proteomes" id="UP001210380">
    <property type="component" value="Unassembled WGS sequence"/>
</dbReference>
<dbReference type="SUPFAM" id="SSF48317">
    <property type="entry name" value="Acid phosphatase/Vanadium-dependent haloperoxidase"/>
    <property type="match status" value="1"/>
</dbReference>
<feature type="transmembrane region" description="Helical" evidence="7">
    <location>
        <begin position="38"/>
        <end position="59"/>
    </location>
</feature>
<comment type="subcellular location">
    <subcellularLocation>
        <location evidence="1">Cell membrane</location>
        <topology evidence="1">Multi-pass membrane protein</topology>
    </subcellularLocation>
</comment>
<keyword evidence="4" id="KW-0378">Hydrolase</keyword>
<evidence type="ECO:0000259" key="8">
    <source>
        <dbReference type="SMART" id="SM00014"/>
    </source>
</evidence>
<evidence type="ECO:0000313" key="9">
    <source>
        <dbReference type="EMBL" id="MDA3624042.1"/>
    </source>
</evidence>
<keyword evidence="6 7" id="KW-0472">Membrane</keyword>
<name>A0ABT4UQR3_9PSEU</name>
<feature type="transmembrane region" description="Helical" evidence="7">
    <location>
        <begin position="166"/>
        <end position="188"/>
    </location>
</feature>
<dbReference type="Gene3D" id="1.20.144.10">
    <property type="entry name" value="Phosphatidic acid phosphatase type 2/haloperoxidase"/>
    <property type="match status" value="1"/>
</dbReference>
<protein>
    <submittedName>
        <fullName evidence="9">Phosphatase PAP2 family protein</fullName>
    </submittedName>
</protein>
<dbReference type="InterPro" id="IPR000326">
    <property type="entry name" value="PAP2/HPO"/>
</dbReference>
<evidence type="ECO:0000313" key="10">
    <source>
        <dbReference type="Proteomes" id="UP001210380"/>
    </source>
</evidence>
<proteinExistence type="predicted"/>
<evidence type="ECO:0000256" key="2">
    <source>
        <dbReference type="ARBA" id="ARBA00022475"/>
    </source>
</evidence>
<keyword evidence="3 7" id="KW-0812">Transmembrane</keyword>
<feature type="transmembrane region" description="Helical" evidence="7">
    <location>
        <begin position="71"/>
        <end position="91"/>
    </location>
</feature>
<comment type="caution">
    <text evidence="9">The sequence shown here is derived from an EMBL/GenBank/DDBJ whole genome shotgun (WGS) entry which is preliminary data.</text>
</comment>
<evidence type="ECO:0000256" key="1">
    <source>
        <dbReference type="ARBA" id="ARBA00004651"/>
    </source>
</evidence>
<dbReference type="RefSeq" id="WP_270946608.1">
    <property type="nucleotide sequence ID" value="NZ_JAQGLA010000001.1"/>
</dbReference>
<dbReference type="Pfam" id="PF01569">
    <property type="entry name" value="PAP2"/>
    <property type="match status" value="1"/>
</dbReference>
<organism evidence="9 10">
    <name type="scientific">Saccharopolyspora oryzae</name>
    <dbReference type="NCBI Taxonomy" id="2997343"/>
    <lineage>
        <taxon>Bacteria</taxon>
        <taxon>Bacillati</taxon>
        <taxon>Actinomycetota</taxon>
        <taxon>Actinomycetes</taxon>
        <taxon>Pseudonocardiales</taxon>
        <taxon>Pseudonocardiaceae</taxon>
        <taxon>Saccharopolyspora</taxon>
    </lineage>
</organism>
<accession>A0ABT4UQR3</accession>
<feature type="domain" description="Phosphatidic acid phosphatase type 2/haloperoxidase" evidence="8">
    <location>
        <begin position="68"/>
        <end position="181"/>
    </location>
</feature>
<sequence>MTGSISSDIAGEAVSGVDDDLFHVINDFARATPWLHGIVYGYATYGVVLFAVLLLAGWWTARRSGEPSGMAAALWAGIGTLVAVGLNQPIVSAVHEARPYNALSGILVLADRSTDFSFPSDHATMVGAVAAGLFLVGPRLGSVAALAAALMAFSRVYIAAHYPQDVLAGLVFGAVVVLLGWLLARSLLTAAVGLMQRSALRPLVAASPTAGAALSAARDRGEVS</sequence>
<evidence type="ECO:0000256" key="6">
    <source>
        <dbReference type="ARBA" id="ARBA00023136"/>
    </source>
</evidence>
<evidence type="ECO:0000256" key="7">
    <source>
        <dbReference type="SAM" id="Phobius"/>
    </source>
</evidence>